<feature type="chain" id="PRO_5035945382" evidence="1">
    <location>
        <begin position="27"/>
        <end position="149"/>
    </location>
</feature>
<organism evidence="2 3">
    <name type="scientific">Owenia fusiformis</name>
    <name type="common">Polychaete worm</name>
    <dbReference type="NCBI Taxonomy" id="6347"/>
    <lineage>
        <taxon>Eukaryota</taxon>
        <taxon>Metazoa</taxon>
        <taxon>Spiralia</taxon>
        <taxon>Lophotrochozoa</taxon>
        <taxon>Annelida</taxon>
        <taxon>Polychaeta</taxon>
        <taxon>Sedentaria</taxon>
        <taxon>Canalipalpata</taxon>
        <taxon>Sabellida</taxon>
        <taxon>Oweniida</taxon>
        <taxon>Oweniidae</taxon>
        <taxon>Owenia</taxon>
    </lineage>
</organism>
<keyword evidence="1" id="KW-0732">Signal</keyword>
<keyword evidence="3" id="KW-1185">Reference proteome</keyword>
<evidence type="ECO:0000313" key="3">
    <source>
        <dbReference type="Proteomes" id="UP000749559"/>
    </source>
</evidence>
<evidence type="ECO:0000256" key="1">
    <source>
        <dbReference type="SAM" id="SignalP"/>
    </source>
</evidence>
<comment type="caution">
    <text evidence="2">The sequence shown here is derived from an EMBL/GenBank/DDBJ whole genome shotgun (WGS) entry which is preliminary data.</text>
</comment>
<dbReference type="EMBL" id="CAIIXF020000010">
    <property type="protein sequence ID" value="CAH1797767.1"/>
    <property type="molecule type" value="Genomic_DNA"/>
</dbReference>
<accession>A0A8S4PWX9</accession>
<sequence length="149" mass="16787">MKRTRMKPLIFINWLFIAFMVPLAQADLEVCTRGELGSTISLSCPNELQIWITTASHMACDGDNIGSCPCTSESCDFASTQKTNCPLCSSMNCEYMTKICYVCVKSTAAYKNRLMHLYCNDAESLKILDVSYATYEPKNTMSLWLKMVK</sequence>
<evidence type="ECO:0000313" key="2">
    <source>
        <dbReference type="EMBL" id="CAH1797767.1"/>
    </source>
</evidence>
<reference evidence="2" key="1">
    <citation type="submission" date="2022-03" db="EMBL/GenBank/DDBJ databases">
        <authorList>
            <person name="Martin C."/>
        </authorList>
    </citation>
    <scope>NUCLEOTIDE SEQUENCE</scope>
</reference>
<protein>
    <submittedName>
        <fullName evidence="2">Uncharacterized protein</fullName>
    </submittedName>
</protein>
<dbReference type="Proteomes" id="UP000749559">
    <property type="component" value="Unassembled WGS sequence"/>
</dbReference>
<feature type="signal peptide" evidence="1">
    <location>
        <begin position="1"/>
        <end position="26"/>
    </location>
</feature>
<name>A0A8S4PWX9_OWEFU</name>
<dbReference type="AlphaFoldDB" id="A0A8S4PWX9"/>
<proteinExistence type="predicted"/>
<gene>
    <name evidence="2" type="ORF">OFUS_LOCUS21994</name>
</gene>